<evidence type="ECO:0000256" key="2">
    <source>
        <dbReference type="ARBA" id="ARBA00005832"/>
    </source>
</evidence>
<dbReference type="Proteomes" id="UP000515152">
    <property type="component" value="Chromosome 15"/>
</dbReference>
<feature type="region of interest" description="Disordered" evidence="6">
    <location>
        <begin position="138"/>
        <end position="176"/>
    </location>
</feature>
<evidence type="ECO:0000256" key="5">
    <source>
        <dbReference type="ARBA" id="ARBA00023205"/>
    </source>
</evidence>
<dbReference type="GeneID" id="105901586"/>
<dbReference type="GO" id="GO:0005576">
    <property type="term" value="C:extracellular region"/>
    <property type="evidence" value="ECO:0007669"/>
    <property type="project" value="UniProtKB-SubCell"/>
</dbReference>
<keyword evidence="3" id="KW-0964">Secreted</keyword>
<dbReference type="InterPro" id="IPR050878">
    <property type="entry name" value="POMC-derived_peptides"/>
</dbReference>
<dbReference type="PANTHER" id="PTHR11416">
    <property type="entry name" value="PRO-OPIOMELANOCORTIN"/>
    <property type="match status" value="1"/>
</dbReference>
<evidence type="ECO:0000256" key="3">
    <source>
        <dbReference type="ARBA" id="ARBA00022525"/>
    </source>
</evidence>
<dbReference type="RefSeq" id="XP_042565828.1">
    <property type="nucleotide sequence ID" value="XM_042709894.1"/>
</dbReference>
<evidence type="ECO:0000256" key="6">
    <source>
        <dbReference type="SAM" id="MobiDB-lite"/>
    </source>
</evidence>
<dbReference type="Pfam" id="PF08035">
    <property type="entry name" value="Op_neuropeptide"/>
    <property type="match status" value="1"/>
</dbReference>
<sequence length="247" mass="27594">MATTEAPRPQPPPPNKDVFGDTSLELNSQKALLDCLRVYAPEQQGRDSAPSLERRQLAPPHKADGDEDDGGGVKEEEEEQGVALGLLLSMLAPVVAEEAHSAGRRAYSMEHFRWGKPTGRKRRPVKVYTGGALEELVGRGGVGEGSLESRRGLEEEEEEEEDEEEEEEREVRREDAVQALPTKLTYGMSHFRWSRPPYSHTHTHTHTHTLTADKRYGGFMKPWAASMESSHKPLLTLLRHVIAKDGQ</sequence>
<dbReference type="OrthoDB" id="8962453at2759"/>
<dbReference type="SMART" id="SM01363">
    <property type="entry name" value="ACTH_domain"/>
    <property type="match status" value="1"/>
</dbReference>
<keyword evidence="5" id="KW-0257">Endorphin</keyword>
<dbReference type="Pfam" id="PF00976">
    <property type="entry name" value="ACTH_domain"/>
    <property type="match status" value="2"/>
</dbReference>
<evidence type="ECO:0000259" key="8">
    <source>
        <dbReference type="SMART" id="SM01365"/>
    </source>
</evidence>
<organism evidence="9 10">
    <name type="scientific">Clupea harengus</name>
    <name type="common">Atlantic herring</name>
    <dbReference type="NCBI Taxonomy" id="7950"/>
    <lineage>
        <taxon>Eukaryota</taxon>
        <taxon>Metazoa</taxon>
        <taxon>Chordata</taxon>
        <taxon>Craniata</taxon>
        <taxon>Vertebrata</taxon>
        <taxon>Euteleostomi</taxon>
        <taxon>Actinopterygii</taxon>
        <taxon>Neopterygii</taxon>
        <taxon>Teleostei</taxon>
        <taxon>Clupei</taxon>
        <taxon>Clupeiformes</taxon>
        <taxon>Clupeoidei</taxon>
        <taxon>Clupeidae</taxon>
        <taxon>Clupea</taxon>
    </lineage>
</organism>
<reference evidence="10" key="1">
    <citation type="submission" date="2025-08" db="UniProtKB">
        <authorList>
            <consortium name="RefSeq"/>
        </authorList>
    </citation>
    <scope>IDENTIFICATION</scope>
</reference>
<dbReference type="GO" id="GO:0007218">
    <property type="term" value="P:neuropeptide signaling pathway"/>
    <property type="evidence" value="ECO:0007669"/>
    <property type="project" value="UniProtKB-KW"/>
</dbReference>
<gene>
    <name evidence="10" type="primary">LOC105901586</name>
</gene>
<accession>A0A8M1KTP8</accession>
<feature type="region of interest" description="Disordered" evidence="6">
    <location>
        <begin position="39"/>
        <end position="80"/>
    </location>
</feature>
<dbReference type="InterPro" id="IPR013532">
    <property type="entry name" value="Opioid_neuropept"/>
</dbReference>
<dbReference type="SMART" id="SM01365">
    <property type="entry name" value="Op_neuropeptide"/>
    <property type="match status" value="1"/>
</dbReference>
<dbReference type="KEGG" id="char:105901586"/>
<comment type="subcellular location">
    <subcellularLocation>
        <location evidence="1">Secreted</location>
    </subcellularLocation>
</comment>
<evidence type="ECO:0000256" key="4">
    <source>
        <dbReference type="ARBA" id="ARBA00022702"/>
    </source>
</evidence>
<proteinExistence type="inferred from homology"/>
<feature type="domain" description="Pro-opiomelanocortin/corticotropin ACTH central region" evidence="7">
    <location>
        <begin position="106"/>
        <end position="144"/>
    </location>
</feature>
<name>A0A8M1KTP8_CLUHA</name>
<keyword evidence="9" id="KW-1185">Reference proteome</keyword>
<feature type="region of interest" description="Disordered" evidence="6">
    <location>
        <begin position="1"/>
        <end position="21"/>
    </location>
</feature>
<evidence type="ECO:0000256" key="1">
    <source>
        <dbReference type="ARBA" id="ARBA00004613"/>
    </source>
</evidence>
<evidence type="ECO:0000259" key="7">
    <source>
        <dbReference type="SMART" id="SM01363"/>
    </source>
</evidence>
<feature type="domain" description="Opiodes neuropeptide" evidence="8">
    <location>
        <begin position="216"/>
        <end position="247"/>
    </location>
</feature>
<evidence type="ECO:0000313" key="9">
    <source>
        <dbReference type="Proteomes" id="UP000515152"/>
    </source>
</evidence>
<keyword evidence="4" id="KW-0372">Hormone</keyword>
<feature type="compositionally biased region" description="Acidic residues" evidence="6">
    <location>
        <begin position="154"/>
        <end position="168"/>
    </location>
</feature>
<comment type="similarity">
    <text evidence="2">Belongs to the POMC family.</text>
</comment>
<feature type="compositionally biased region" description="Acidic residues" evidence="6">
    <location>
        <begin position="65"/>
        <end position="80"/>
    </location>
</feature>
<protein>
    <submittedName>
        <fullName evidence="10">Pro-opiomelanocortin-like</fullName>
    </submittedName>
</protein>
<feature type="compositionally biased region" description="Basic and acidic residues" evidence="6">
    <location>
        <begin position="52"/>
        <end position="64"/>
    </location>
</feature>
<dbReference type="InterPro" id="IPR013531">
    <property type="entry name" value="Mcrtin_ACTH_cent"/>
</dbReference>
<evidence type="ECO:0000313" key="10">
    <source>
        <dbReference type="RefSeq" id="XP_042565828.1"/>
    </source>
</evidence>
<dbReference type="GO" id="GO:0005184">
    <property type="term" value="F:neuropeptide hormone activity"/>
    <property type="evidence" value="ECO:0007669"/>
    <property type="project" value="TreeGrafter"/>
</dbReference>
<dbReference type="PANTHER" id="PTHR11416:SF7">
    <property type="entry name" value="PRO-OPIOMELANOCORTIN"/>
    <property type="match status" value="1"/>
</dbReference>
<dbReference type="AlphaFoldDB" id="A0A8M1KTP8"/>